<sequence length="99" mass="10609">AAPDAHRVDARVRVVGLDHDLLGEQLAVRRLLHRAAHVDDAVRAVLRRHEPALHLHVGDRERTAGAVGDREGAHRGALLPQLPGRGAAEPEVLVASEAV</sequence>
<organism evidence="1">
    <name type="scientific">uncultured Solirubrobacteraceae bacterium</name>
    <dbReference type="NCBI Taxonomy" id="1162706"/>
    <lineage>
        <taxon>Bacteria</taxon>
        <taxon>Bacillati</taxon>
        <taxon>Actinomycetota</taxon>
        <taxon>Thermoleophilia</taxon>
        <taxon>Solirubrobacterales</taxon>
        <taxon>Solirubrobacteraceae</taxon>
        <taxon>environmental samples</taxon>
    </lineage>
</organism>
<evidence type="ECO:0000313" key="1">
    <source>
        <dbReference type="EMBL" id="CAA9472251.1"/>
    </source>
</evidence>
<gene>
    <name evidence="1" type="ORF">AVDCRST_MAG30-194</name>
</gene>
<reference evidence="1" key="1">
    <citation type="submission" date="2020-02" db="EMBL/GenBank/DDBJ databases">
        <authorList>
            <person name="Meier V. D."/>
        </authorList>
    </citation>
    <scope>NUCLEOTIDE SEQUENCE</scope>
    <source>
        <strain evidence="1">AVDCRST_MAG30</strain>
    </source>
</reference>
<feature type="non-terminal residue" evidence="1">
    <location>
        <position position="1"/>
    </location>
</feature>
<protein>
    <submittedName>
        <fullName evidence="1">Uncharacterized protein</fullName>
    </submittedName>
</protein>
<accession>A0A6J4RQ78</accession>
<dbReference type="EMBL" id="CADCVS010000037">
    <property type="protein sequence ID" value="CAA9472251.1"/>
    <property type="molecule type" value="Genomic_DNA"/>
</dbReference>
<proteinExistence type="predicted"/>
<feature type="non-terminal residue" evidence="1">
    <location>
        <position position="99"/>
    </location>
</feature>
<name>A0A6J4RQ78_9ACTN</name>
<dbReference type="AlphaFoldDB" id="A0A6J4RQ78"/>